<dbReference type="OrthoDB" id="5289726at2"/>
<dbReference type="KEGG" id="oho:Oweho_0985"/>
<dbReference type="InterPro" id="IPR017804">
    <property type="entry name" value="MeTrfase_EgtD-like"/>
</dbReference>
<feature type="domain" description="Histidine-specific methyltransferase SAM-dependent" evidence="3">
    <location>
        <begin position="12"/>
        <end position="319"/>
    </location>
</feature>
<evidence type="ECO:0000313" key="4">
    <source>
        <dbReference type="EMBL" id="AEV31995.1"/>
    </source>
</evidence>
<proteinExistence type="predicted"/>
<protein>
    <submittedName>
        <fullName evidence="4">Putative methyltransferase</fullName>
    </submittedName>
</protein>
<dbReference type="SUPFAM" id="SSF53335">
    <property type="entry name" value="S-adenosyl-L-methionine-dependent methyltransferases"/>
    <property type="match status" value="1"/>
</dbReference>
<dbReference type="EMBL" id="CP003156">
    <property type="protein sequence ID" value="AEV31995.1"/>
    <property type="molecule type" value="Genomic_DNA"/>
</dbReference>
<dbReference type="AlphaFoldDB" id="G8R3W3"/>
<dbReference type="PATRIC" id="fig|926562.3.peg.1000"/>
<sequence>MDTTKHKMTSQFAKDVHEGLSAPQKFLSSRYFYDATGDKIFQQIMAMPEYYLTKCEFEIFNQQKDQILSAINPGSKFNLVELGAGDGYKTKILLEHFLKQEANFEYFPVDISGDVLMTLKTDLNDRFPQLKVTNLNYEYFEALERLNELDDSPKVILFLGSNIGNFTPERAQSFFEKLNKVMRPGDKLLSGIDLKKDPHTILEAYNDPTGITRSFNLNLLKRMNRELGANFVIEDWDHFPTYDPFTGECRSYLMSCKKQDVTIEATGHTYSFRDSEPVHMEISRKYRLDEIEDLAGKTGFEVSQHFTDSRDYFVDSLWNKV</sequence>
<organism evidence="4 5">
    <name type="scientific">Owenweeksia hongkongensis (strain DSM 17368 / CIP 108786 / JCM 12287 / NRRL B-23963 / UST20020801)</name>
    <dbReference type="NCBI Taxonomy" id="926562"/>
    <lineage>
        <taxon>Bacteria</taxon>
        <taxon>Pseudomonadati</taxon>
        <taxon>Bacteroidota</taxon>
        <taxon>Flavobacteriia</taxon>
        <taxon>Flavobacteriales</taxon>
        <taxon>Owenweeksiaceae</taxon>
        <taxon>Owenweeksia</taxon>
    </lineage>
</organism>
<dbReference type="PANTHER" id="PTHR43397:SF1">
    <property type="entry name" value="ERGOTHIONEINE BIOSYNTHESIS PROTEIN 1"/>
    <property type="match status" value="1"/>
</dbReference>
<evidence type="ECO:0000256" key="2">
    <source>
        <dbReference type="ARBA" id="ARBA00022679"/>
    </source>
</evidence>
<evidence type="ECO:0000313" key="5">
    <source>
        <dbReference type="Proteomes" id="UP000005631"/>
    </source>
</evidence>
<dbReference type="InterPro" id="IPR051128">
    <property type="entry name" value="EgtD_Methyltrsf_superfamily"/>
</dbReference>
<dbReference type="Pfam" id="PF10017">
    <property type="entry name" value="Methyltransf_33"/>
    <property type="match status" value="1"/>
</dbReference>
<dbReference type="STRING" id="926562.Oweho_0985"/>
<keyword evidence="5" id="KW-1185">Reference proteome</keyword>
<dbReference type="GO" id="GO:0032259">
    <property type="term" value="P:methylation"/>
    <property type="evidence" value="ECO:0007669"/>
    <property type="project" value="UniProtKB-KW"/>
</dbReference>
<dbReference type="InterPro" id="IPR029063">
    <property type="entry name" value="SAM-dependent_MTases_sf"/>
</dbReference>
<evidence type="ECO:0000259" key="3">
    <source>
        <dbReference type="Pfam" id="PF10017"/>
    </source>
</evidence>
<dbReference type="GO" id="GO:0008168">
    <property type="term" value="F:methyltransferase activity"/>
    <property type="evidence" value="ECO:0007669"/>
    <property type="project" value="UniProtKB-KW"/>
</dbReference>
<dbReference type="Gene3D" id="3.40.50.150">
    <property type="entry name" value="Vaccinia Virus protein VP39"/>
    <property type="match status" value="1"/>
</dbReference>
<keyword evidence="1 4" id="KW-0489">Methyltransferase</keyword>
<accession>G8R3W3</accession>
<evidence type="ECO:0000256" key="1">
    <source>
        <dbReference type="ARBA" id="ARBA00022603"/>
    </source>
</evidence>
<dbReference type="RefSeq" id="WP_014201355.1">
    <property type="nucleotide sequence ID" value="NC_016599.1"/>
</dbReference>
<gene>
    <name evidence="4" type="ordered locus">Oweho_0985</name>
</gene>
<dbReference type="Proteomes" id="UP000005631">
    <property type="component" value="Chromosome"/>
</dbReference>
<dbReference type="NCBIfam" id="TIGR03438">
    <property type="entry name" value="egtD_ergothio"/>
    <property type="match status" value="1"/>
</dbReference>
<dbReference type="HOGENOM" id="CLU_049766_1_0_10"/>
<dbReference type="PANTHER" id="PTHR43397">
    <property type="entry name" value="ERGOTHIONEINE BIOSYNTHESIS PROTEIN 1"/>
    <property type="match status" value="1"/>
</dbReference>
<dbReference type="InterPro" id="IPR019257">
    <property type="entry name" value="MeTrfase_dom"/>
</dbReference>
<dbReference type="PIRSF" id="PIRSF018005">
    <property type="entry name" value="UCP018005"/>
    <property type="match status" value="1"/>
</dbReference>
<keyword evidence="2 4" id="KW-0808">Transferase</keyword>
<name>G8R3W3_OWEHD</name>
<reference evidence="4 5" key="1">
    <citation type="journal article" date="2012" name="Stand. Genomic Sci.">
        <title>Genome sequence of the orange-pigmented seawater bacterium Owenweeksia hongkongensis type strain (UST20020801(T)).</title>
        <authorList>
            <person name="Riedel T."/>
            <person name="Held B."/>
            <person name="Nolan M."/>
            <person name="Lucas S."/>
            <person name="Lapidus A."/>
            <person name="Tice H."/>
            <person name="Del Rio T.G."/>
            <person name="Cheng J.F."/>
            <person name="Han C."/>
            <person name="Tapia R."/>
            <person name="Goodwin L.A."/>
            <person name="Pitluck S."/>
            <person name="Liolios K."/>
            <person name="Mavromatis K."/>
            <person name="Pagani I."/>
            <person name="Ivanova N."/>
            <person name="Mikhailova N."/>
            <person name="Pati A."/>
            <person name="Chen A."/>
            <person name="Palaniappan K."/>
            <person name="Rohde M."/>
            <person name="Tindall B.J."/>
            <person name="Detter J.C."/>
            <person name="Goker M."/>
            <person name="Woyke T."/>
            <person name="Bristow J."/>
            <person name="Eisen J.A."/>
            <person name="Markowitz V."/>
            <person name="Hugenholtz P."/>
            <person name="Klenk H.P."/>
            <person name="Kyrpides N.C."/>
        </authorList>
    </citation>
    <scope>NUCLEOTIDE SEQUENCE</scope>
    <source>
        <strain evidence="5">DSM 17368 / JCM 12287 / NRRL B-23963</strain>
    </source>
</reference>
<dbReference type="eggNOG" id="COG4301">
    <property type="taxonomic scope" value="Bacteria"/>
</dbReference>
<dbReference type="InterPro" id="IPR035094">
    <property type="entry name" value="EgtD"/>
</dbReference>